<reference evidence="2 3" key="1">
    <citation type="submission" date="2014-11" db="EMBL/GenBank/DDBJ databases">
        <authorList>
            <person name="Zhu J."/>
            <person name="Qi W."/>
            <person name="Song R."/>
        </authorList>
    </citation>
    <scope>NUCLEOTIDE SEQUENCE [LARGE SCALE GENOMIC DNA]</scope>
</reference>
<evidence type="ECO:0000313" key="3">
    <source>
        <dbReference type="Proteomes" id="UP000041254"/>
    </source>
</evidence>
<sequence length="446" mass="50158">MAAERESIKSCRESFVTTLFKEELPSLLEWHKWRSELEQRRFLGMLDSLLTVHGAIQRGEEQAETRAEAASVPGSPKKDNALTKTLTKAPPQTKSTPSLHRRTKTFPPPHAGMTVQRQAAVPAHSSPASLHQEKGHLPSIGARSLPDERRPGRQARSEDSYAVPPVRLFLDKKLRSHRRPKSKRKGAPSSGAAETEITTSSQYSNTLNAWLNHHYPPRHFLSSQHAPTEAESSESTSDARTFDCMSETPPDSFAGNMWVSMSRAHFKFHKRAFANNDRFEKIYRKLAPVAMKQSVPWDVGVGYPPDRRFVTSYEKQIDDTFEAGAIPRPPSQVTFVDVVAQAHHGLVQRWLDKCDRHSREHFKQVVAAVRCMKKSKEGPMTAFKDEYTDQPALARLFGATPTIGHTINKRRHLWSSVPLAPVMDADSFYRALSEGNRAKRKEGGAQ</sequence>
<protein>
    <submittedName>
        <fullName evidence="2">Uncharacterized protein</fullName>
    </submittedName>
</protein>
<dbReference type="EMBL" id="CDMY01000448">
    <property type="protein sequence ID" value="CEM13906.1"/>
    <property type="molecule type" value="Genomic_DNA"/>
</dbReference>
<feature type="compositionally biased region" description="Polar residues" evidence="1">
    <location>
        <begin position="82"/>
        <end position="98"/>
    </location>
</feature>
<feature type="compositionally biased region" description="Basic residues" evidence="1">
    <location>
        <begin position="174"/>
        <end position="186"/>
    </location>
</feature>
<name>A0A0G4FJI5_VITBC</name>
<feature type="compositionally biased region" description="Low complexity" evidence="1">
    <location>
        <begin position="226"/>
        <end position="239"/>
    </location>
</feature>
<organism evidence="2 3">
    <name type="scientific">Vitrella brassicaformis (strain CCMP3155)</name>
    <dbReference type="NCBI Taxonomy" id="1169540"/>
    <lineage>
        <taxon>Eukaryota</taxon>
        <taxon>Sar</taxon>
        <taxon>Alveolata</taxon>
        <taxon>Colpodellida</taxon>
        <taxon>Vitrellaceae</taxon>
        <taxon>Vitrella</taxon>
    </lineage>
</organism>
<dbReference type="Proteomes" id="UP000041254">
    <property type="component" value="Unassembled WGS sequence"/>
</dbReference>
<dbReference type="InParanoid" id="A0A0G4FJI5"/>
<gene>
    <name evidence="2" type="ORF">Vbra_557</name>
</gene>
<dbReference type="AlphaFoldDB" id="A0A0G4FJI5"/>
<dbReference type="VEuPathDB" id="CryptoDB:Vbra_557"/>
<feature type="region of interest" description="Disordered" evidence="1">
    <location>
        <begin position="221"/>
        <end position="241"/>
    </location>
</feature>
<accession>A0A0G4FJI5</accession>
<evidence type="ECO:0000256" key="1">
    <source>
        <dbReference type="SAM" id="MobiDB-lite"/>
    </source>
</evidence>
<feature type="compositionally biased region" description="Basic and acidic residues" evidence="1">
    <location>
        <begin position="145"/>
        <end position="159"/>
    </location>
</feature>
<feature type="region of interest" description="Disordered" evidence="1">
    <location>
        <begin position="60"/>
        <end position="199"/>
    </location>
</feature>
<evidence type="ECO:0000313" key="2">
    <source>
        <dbReference type="EMBL" id="CEM13906.1"/>
    </source>
</evidence>
<proteinExistence type="predicted"/>
<keyword evidence="3" id="KW-1185">Reference proteome</keyword>
<dbReference type="OrthoDB" id="434728at2759"/>